<dbReference type="RefSeq" id="WP_190826113.1">
    <property type="nucleotide sequence ID" value="NZ_CAWPPI010000029.1"/>
</dbReference>
<dbReference type="EMBL" id="JACXAE010000029">
    <property type="protein sequence ID" value="MBD2771820.1"/>
    <property type="molecule type" value="Genomic_DNA"/>
</dbReference>
<organism evidence="1 2">
    <name type="scientific">Iningainema tapete BLCC-T55</name>
    <dbReference type="NCBI Taxonomy" id="2748662"/>
    <lineage>
        <taxon>Bacteria</taxon>
        <taxon>Bacillati</taxon>
        <taxon>Cyanobacteriota</taxon>
        <taxon>Cyanophyceae</taxon>
        <taxon>Nostocales</taxon>
        <taxon>Scytonemataceae</taxon>
        <taxon>Iningainema tapete</taxon>
    </lineage>
</organism>
<dbReference type="Proteomes" id="UP000629098">
    <property type="component" value="Unassembled WGS sequence"/>
</dbReference>
<accession>A0A8J6XF94</accession>
<dbReference type="AlphaFoldDB" id="A0A8J6XF94"/>
<reference evidence="1" key="1">
    <citation type="submission" date="2020-09" db="EMBL/GenBank/DDBJ databases">
        <title>Iningainema tapete sp. nov. (Scytonemataceae, Cyanobacteria) from greenhouses in central Florida (USA) produces two types of nodularin with biosynthetic potential for microcystin-LR and anabaenopeptins.</title>
        <authorList>
            <person name="Berthold D.E."/>
            <person name="Lefler F.W."/>
            <person name="Huang I.-S."/>
            <person name="Abdulla H."/>
            <person name="Zimba P.V."/>
            <person name="Laughinghouse H.D. IV."/>
        </authorList>
    </citation>
    <scope>NUCLEOTIDE SEQUENCE</scope>
    <source>
        <strain evidence="1">BLCCT55</strain>
    </source>
</reference>
<name>A0A8J6XF94_9CYAN</name>
<proteinExistence type="predicted"/>
<comment type="caution">
    <text evidence="1">The sequence shown here is derived from an EMBL/GenBank/DDBJ whole genome shotgun (WGS) entry which is preliminary data.</text>
</comment>
<protein>
    <submittedName>
        <fullName evidence="1">Uncharacterized protein</fullName>
    </submittedName>
</protein>
<evidence type="ECO:0000313" key="1">
    <source>
        <dbReference type="EMBL" id="MBD2771820.1"/>
    </source>
</evidence>
<sequence>METEPIVEAQSLVVDVHGNIELVAQAAQLNLHSPWLPPTSCPVSQ</sequence>
<keyword evidence="2" id="KW-1185">Reference proteome</keyword>
<gene>
    <name evidence="1" type="ORF">ICL16_06865</name>
</gene>
<evidence type="ECO:0000313" key="2">
    <source>
        <dbReference type="Proteomes" id="UP000629098"/>
    </source>
</evidence>